<dbReference type="EMBL" id="FMJC01000002">
    <property type="protein sequence ID" value="SCM73209.1"/>
    <property type="molecule type" value="Genomic_DNA"/>
</dbReference>
<protein>
    <submittedName>
        <fullName evidence="1">Uncharacterized protein</fullName>
    </submittedName>
</protein>
<gene>
    <name evidence="1" type="ORF">KL86DES1_21135</name>
</gene>
<reference evidence="1" key="1">
    <citation type="submission" date="2016-08" db="EMBL/GenBank/DDBJ databases">
        <authorList>
            <person name="Seilhamer J.J."/>
        </authorList>
    </citation>
    <scope>NUCLEOTIDE SEQUENCE</scope>
    <source>
        <strain evidence="1">86-1</strain>
    </source>
</reference>
<name>A0A212L7A9_9BACT</name>
<proteinExistence type="predicted"/>
<organism evidence="1">
    <name type="scientific">uncultured Desulfovibrio sp</name>
    <dbReference type="NCBI Taxonomy" id="167968"/>
    <lineage>
        <taxon>Bacteria</taxon>
        <taxon>Pseudomonadati</taxon>
        <taxon>Thermodesulfobacteriota</taxon>
        <taxon>Desulfovibrionia</taxon>
        <taxon>Desulfovibrionales</taxon>
        <taxon>Desulfovibrionaceae</taxon>
        <taxon>Desulfovibrio</taxon>
        <taxon>environmental samples</taxon>
    </lineage>
</organism>
<sequence length="198" mass="22030">MRSAQKTAQGILWFGEKTGPQGRRALTGVHTVFAYARQEHMVGSGKDAPPRLHVAPVPYQHTRACTRTAPPIAYAALHGQTRQARTNTASVQERLPDIRTQWTTNLQKMKNGMRIDGHPFLTRASCGNKRGARTQGNAHREKNINTCPIILFVCPMSFTTDPIGHIKKAREKNNNRSVHTTWHRIPLAPAGGHHVGRN</sequence>
<evidence type="ECO:0000313" key="1">
    <source>
        <dbReference type="EMBL" id="SCM73209.1"/>
    </source>
</evidence>
<accession>A0A212L7A9</accession>
<dbReference type="AlphaFoldDB" id="A0A212L7A9"/>